<gene>
    <name evidence="2" type="ORF">K3174_11490</name>
</gene>
<organism evidence="2 3">
    <name type="scientific">Qipengyuania qiaonensis</name>
    <dbReference type="NCBI Taxonomy" id="2867240"/>
    <lineage>
        <taxon>Bacteria</taxon>
        <taxon>Pseudomonadati</taxon>
        <taxon>Pseudomonadota</taxon>
        <taxon>Alphaproteobacteria</taxon>
        <taxon>Sphingomonadales</taxon>
        <taxon>Erythrobacteraceae</taxon>
        <taxon>Qipengyuania</taxon>
    </lineage>
</organism>
<evidence type="ECO:0000313" key="2">
    <source>
        <dbReference type="EMBL" id="MBX7483155.1"/>
    </source>
</evidence>
<protein>
    <recommendedName>
        <fullName evidence="4">Helix-turn-helix domain-containing protein</fullName>
    </recommendedName>
</protein>
<evidence type="ECO:0008006" key="4">
    <source>
        <dbReference type="Google" id="ProtNLM"/>
    </source>
</evidence>
<evidence type="ECO:0000256" key="1">
    <source>
        <dbReference type="SAM" id="MobiDB-lite"/>
    </source>
</evidence>
<comment type="caution">
    <text evidence="2">The sequence shown here is derived from an EMBL/GenBank/DDBJ whole genome shotgun (WGS) entry which is preliminary data.</text>
</comment>
<evidence type="ECO:0000313" key="3">
    <source>
        <dbReference type="Proteomes" id="UP000755104"/>
    </source>
</evidence>
<proteinExistence type="predicted"/>
<dbReference type="EMBL" id="JAIGNO010000007">
    <property type="protein sequence ID" value="MBX7483155.1"/>
    <property type="molecule type" value="Genomic_DNA"/>
</dbReference>
<feature type="region of interest" description="Disordered" evidence="1">
    <location>
        <begin position="122"/>
        <end position="153"/>
    </location>
</feature>
<name>A0ABS7J766_9SPHN</name>
<feature type="compositionally biased region" description="Basic and acidic residues" evidence="1">
    <location>
        <begin position="139"/>
        <end position="153"/>
    </location>
</feature>
<keyword evidence="3" id="KW-1185">Reference proteome</keyword>
<dbReference type="Proteomes" id="UP000755104">
    <property type="component" value="Unassembled WGS sequence"/>
</dbReference>
<sequence>MMSFHRPILPGKAIELVKSRHFDAPEELLADYAAAGLIKTYALMREIRPAGGPTKTVRDSQIPQEEWARIVASDNVMTALNGGTVQLDGSKMPGGLPAIQITGISFSEASLTKILDRYCADPSVRSPAAPPKASPTTQEKPHKPSSEDQKRTQEAVLPIKAGDLTASIAQTMQATGLGRTKVDQLMRKGDLVRTKVGSRALITVESIERLVGAKVAR</sequence>
<dbReference type="RefSeq" id="WP_221558462.1">
    <property type="nucleotide sequence ID" value="NZ_JAIGNO010000007.1"/>
</dbReference>
<accession>A0ABS7J766</accession>
<reference evidence="2 3" key="1">
    <citation type="submission" date="2021-08" db="EMBL/GenBank/DDBJ databases">
        <title>Comparative Genomics Analysis of the Genus Qipengyuania Reveals Extensive Genetic Diversity and Metabolic Versatility, Including the Description of Fifteen Novel Species.</title>
        <authorList>
            <person name="Liu Y."/>
        </authorList>
    </citation>
    <scope>NUCLEOTIDE SEQUENCE [LARGE SCALE GENOMIC DNA]</scope>
    <source>
        <strain evidence="2 3">6D47A</strain>
    </source>
</reference>